<dbReference type="Pfam" id="PF00176">
    <property type="entry name" value="SNF2-rel_dom"/>
    <property type="match status" value="1"/>
</dbReference>
<dbReference type="PROSITE" id="PS51192">
    <property type="entry name" value="HELICASE_ATP_BIND_1"/>
    <property type="match status" value="1"/>
</dbReference>
<dbReference type="SUPFAM" id="SSF52540">
    <property type="entry name" value="P-loop containing nucleoside triphosphate hydrolases"/>
    <property type="match status" value="2"/>
</dbReference>
<dbReference type="Proteomes" id="UP001309876">
    <property type="component" value="Unassembled WGS sequence"/>
</dbReference>
<dbReference type="InterPro" id="IPR017907">
    <property type="entry name" value="Znf_RING_CS"/>
</dbReference>
<feature type="region of interest" description="Disordered" evidence="10">
    <location>
        <begin position="1057"/>
        <end position="1084"/>
    </location>
</feature>
<keyword evidence="3" id="KW-0547">Nucleotide-binding</keyword>
<evidence type="ECO:0000313" key="15">
    <source>
        <dbReference type="Proteomes" id="UP001309876"/>
    </source>
</evidence>
<dbReference type="Gene3D" id="3.40.50.10810">
    <property type="entry name" value="Tandem AAA-ATPase domain"/>
    <property type="match status" value="1"/>
</dbReference>
<feature type="region of interest" description="Disordered" evidence="10">
    <location>
        <begin position="825"/>
        <end position="852"/>
    </location>
</feature>
<comment type="caution">
    <text evidence="14">The sequence shown here is derived from an EMBL/GenBank/DDBJ whole genome shotgun (WGS) entry which is preliminary data.</text>
</comment>
<dbReference type="InterPro" id="IPR050628">
    <property type="entry name" value="SNF2_RAD54_helicase_TF"/>
</dbReference>
<dbReference type="PANTHER" id="PTHR45626">
    <property type="entry name" value="TRANSCRIPTION TERMINATION FACTOR 2-RELATED"/>
    <property type="match status" value="1"/>
</dbReference>
<dbReference type="GO" id="GO:0016787">
    <property type="term" value="F:hydrolase activity"/>
    <property type="evidence" value="ECO:0007669"/>
    <property type="project" value="UniProtKB-KW"/>
</dbReference>
<dbReference type="GO" id="GO:0008094">
    <property type="term" value="F:ATP-dependent activity, acting on DNA"/>
    <property type="evidence" value="ECO:0007669"/>
    <property type="project" value="TreeGrafter"/>
</dbReference>
<dbReference type="EMBL" id="JAVRRJ010000006">
    <property type="protein sequence ID" value="KAK5083779.1"/>
    <property type="molecule type" value="Genomic_DNA"/>
</dbReference>
<evidence type="ECO:0000256" key="6">
    <source>
        <dbReference type="ARBA" id="ARBA00022806"/>
    </source>
</evidence>
<keyword evidence="15" id="KW-1185">Reference proteome</keyword>
<keyword evidence="6" id="KW-0347">Helicase</keyword>
<feature type="compositionally biased region" description="Polar residues" evidence="10">
    <location>
        <begin position="1"/>
        <end position="10"/>
    </location>
</feature>
<reference evidence="14 15" key="1">
    <citation type="submission" date="2023-08" db="EMBL/GenBank/DDBJ databases">
        <title>Black Yeasts Isolated from many extreme environments.</title>
        <authorList>
            <person name="Coleine C."/>
            <person name="Stajich J.E."/>
            <person name="Selbmann L."/>
        </authorList>
    </citation>
    <scope>NUCLEOTIDE SEQUENCE [LARGE SCALE GENOMIC DNA]</scope>
    <source>
        <strain evidence="14 15">CCFEE 5910</strain>
    </source>
</reference>
<dbReference type="GO" id="GO:0004386">
    <property type="term" value="F:helicase activity"/>
    <property type="evidence" value="ECO:0007669"/>
    <property type="project" value="UniProtKB-KW"/>
</dbReference>
<dbReference type="PANTHER" id="PTHR45626:SF17">
    <property type="entry name" value="HELICASE-LIKE TRANSCRIPTION FACTOR"/>
    <property type="match status" value="1"/>
</dbReference>
<dbReference type="Pfam" id="PF00271">
    <property type="entry name" value="Helicase_C"/>
    <property type="match status" value="1"/>
</dbReference>
<feature type="compositionally biased region" description="Basic residues" evidence="10">
    <location>
        <begin position="221"/>
        <end position="235"/>
    </location>
</feature>
<dbReference type="CDD" id="cd18793">
    <property type="entry name" value="SF2_C_SNF"/>
    <property type="match status" value="1"/>
</dbReference>
<dbReference type="Gene3D" id="3.30.40.10">
    <property type="entry name" value="Zinc/RING finger domain, C3HC4 (zinc finger)"/>
    <property type="match status" value="1"/>
</dbReference>
<evidence type="ECO:0000256" key="1">
    <source>
        <dbReference type="ARBA" id="ARBA00007025"/>
    </source>
</evidence>
<dbReference type="GO" id="GO:0005524">
    <property type="term" value="F:ATP binding"/>
    <property type="evidence" value="ECO:0007669"/>
    <property type="project" value="UniProtKB-KW"/>
</dbReference>
<proteinExistence type="inferred from homology"/>
<protein>
    <submittedName>
        <fullName evidence="14">Uncharacterized protein</fullName>
    </submittedName>
</protein>
<feature type="domain" description="Helicase ATP-binding" evidence="12">
    <location>
        <begin position="367"/>
        <end position="541"/>
    </location>
</feature>
<dbReference type="PROSITE" id="PS00518">
    <property type="entry name" value="ZF_RING_1"/>
    <property type="match status" value="1"/>
</dbReference>
<evidence type="ECO:0000256" key="7">
    <source>
        <dbReference type="ARBA" id="ARBA00022833"/>
    </source>
</evidence>
<dbReference type="Gene3D" id="3.40.50.300">
    <property type="entry name" value="P-loop containing nucleotide triphosphate hydrolases"/>
    <property type="match status" value="1"/>
</dbReference>
<sequence>MDETSKTSQAVEPIDLTMDEDDVDQPGGDILMLEPEIVVKKEPEVAVKQEPDLFINPDPDTRLYEALAAELLPDRPISSTGGPTHEDVTIIDEDVQTNNEDLLEGYYENSRAERASSPDNEYQEALAAFEQKQREVVTQESLGVFNPADHVELKTLENALAQSKERCDNLREYENQQNGEDTMFFSDEHATDEEDAPTTGTCGDGDSDANESSPMEIGKGGTRKVAAKVKPKKNSSTKGTNRVTKKAQPGRQSRVQPSANLLNLGSLIRNDLVADAQRNQGLPDQIDFGHVKTKKDALTALVASIPKEQQDTRSNSKKQLDNACKAFSRRGQRSIKPVASGDWKLKGMASPLKSFQLLSTAWAVRWERGSDAPFGGILADTMGYGKTVQMIAVMVENEPKCKRETTLIVVPASLVPQWYEEIAKHTEDGIMEDVHFYRASHCVHIRDIPKHLAKFQVVIATYNEAKDQWWERHYEENRGPLLRMRFYRVILDEAHTIKNHESRTSIACRRLSAKRKWVITGTPLSNRMEELYSYFNFLGVSGSTSFAQFKHNYAKRNDCTMQRLDAILRKVMTRRTLGDRLFGRPLTKLPRLDYETRSIPFNEVEHGIYTIVRQRFINRINSWTASGKIGQSKHHMFVMLLRLRQMCAHVLMITNTFKDLLETEDLEKMWKLVERHSQDPSSSPGTKTAMVVKRILREAQDDEQEANDSPMSSNSGGSQCDTVYLSINDAELDYRGLFYRLQQDGVWDKVRNRSTCSCCHEVPEEDRGKLSVPCSHLYCQQCLDILLSSAADNDTEAECVICHEVMTGAADMTAMELIAAKVNHRGSWGTSEPPAGVAPGKPPRKGKEDPDSKWLSIPNCETLSTKVQAITGQIKSWIEKDADAKIVVFTLFIPIVKLLSRVCVKESWGYQQFTGRILPDQRTKNLRDWKDATKGHQILLTSMRAGGEGLNLTEASYVIIADPWWNEPAEDQAFSRVYRIGQKRDCVVRRFLITDAIDTQLMLHLQKTKARECDRVLDGRSQNEMSVEELLKIFGPTKRNPETGELIVEDGDGVDEFIAGDDHITTHDSDTEERVQAPGRPRSK</sequence>
<dbReference type="InterPro" id="IPR049730">
    <property type="entry name" value="SNF2/RAD54-like_C"/>
</dbReference>
<dbReference type="PROSITE" id="PS51194">
    <property type="entry name" value="HELICASE_CTER"/>
    <property type="match status" value="1"/>
</dbReference>
<evidence type="ECO:0000256" key="5">
    <source>
        <dbReference type="ARBA" id="ARBA00022801"/>
    </source>
</evidence>
<comment type="similarity">
    <text evidence="1">Belongs to the SNF2/RAD54 helicase family.</text>
</comment>
<keyword evidence="7" id="KW-0862">Zinc</keyword>
<name>A0AAN7YEV7_9EURO</name>
<dbReference type="GO" id="GO:0006281">
    <property type="term" value="P:DNA repair"/>
    <property type="evidence" value="ECO:0007669"/>
    <property type="project" value="TreeGrafter"/>
</dbReference>
<evidence type="ECO:0000313" key="14">
    <source>
        <dbReference type="EMBL" id="KAK5083779.1"/>
    </source>
</evidence>
<accession>A0AAN7YEV7</accession>
<dbReference type="InterPro" id="IPR000330">
    <property type="entry name" value="SNF2_N"/>
</dbReference>
<evidence type="ECO:0000259" key="13">
    <source>
        <dbReference type="PROSITE" id="PS51194"/>
    </source>
</evidence>
<evidence type="ECO:0000256" key="9">
    <source>
        <dbReference type="PROSITE-ProRule" id="PRU00175"/>
    </source>
</evidence>
<dbReference type="CDD" id="cd18008">
    <property type="entry name" value="DEXDc_SHPRH-like"/>
    <property type="match status" value="1"/>
</dbReference>
<dbReference type="InterPro" id="IPR038718">
    <property type="entry name" value="SNF2-like_sf"/>
</dbReference>
<dbReference type="PROSITE" id="PS50089">
    <property type="entry name" value="ZF_RING_2"/>
    <property type="match status" value="1"/>
</dbReference>
<dbReference type="GO" id="GO:0005634">
    <property type="term" value="C:nucleus"/>
    <property type="evidence" value="ECO:0007669"/>
    <property type="project" value="TreeGrafter"/>
</dbReference>
<dbReference type="SUPFAM" id="SSF57850">
    <property type="entry name" value="RING/U-box"/>
    <property type="match status" value="1"/>
</dbReference>
<dbReference type="InterPro" id="IPR014001">
    <property type="entry name" value="Helicase_ATP-bd"/>
</dbReference>
<evidence type="ECO:0000256" key="3">
    <source>
        <dbReference type="ARBA" id="ARBA00022741"/>
    </source>
</evidence>
<keyword evidence="2" id="KW-0479">Metal-binding</keyword>
<evidence type="ECO:0000256" key="4">
    <source>
        <dbReference type="ARBA" id="ARBA00022771"/>
    </source>
</evidence>
<feature type="domain" description="Helicase C-terminal" evidence="13">
    <location>
        <begin position="873"/>
        <end position="1031"/>
    </location>
</feature>
<evidence type="ECO:0000256" key="8">
    <source>
        <dbReference type="ARBA" id="ARBA00022840"/>
    </source>
</evidence>
<dbReference type="SMART" id="SM00490">
    <property type="entry name" value="HELICc"/>
    <property type="match status" value="1"/>
</dbReference>
<feature type="region of interest" description="Disordered" evidence="10">
    <location>
        <begin position="190"/>
        <end position="257"/>
    </location>
</feature>
<organism evidence="14 15">
    <name type="scientific">Lithohypha guttulata</name>
    <dbReference type="NCBI Taxonomy" id="1690604"/>
    <lineage>
        <taxon>Eukaryota</taxon>
        <taxon>Fungi</taxon>
        <taxon>Dikarya</taxon>
        <taxon>Ascomycota</taxon>
        <taxon>Pezizomycotina</taxon>
        <taxon>Eurotiomycetes</taxon>
        <taxon>Chaetothyriomycetidae</taxon>
        <taxon>Chaetothyriales</taxon>
        <taxon>Trichomeriaceae</taxon>
        <taxon>Lithohypha</taxon>
    </lineage>
</organism>
<evidence type="ECO:0000256" key="10">
    <source>
        <dbReference type="SAM" id="MobiDB-lite"/>
    </source>
</evidence>
<evidence type="ECO:0000256" key="2">
    <source>
        <dbReference type="ARBA" id="ARBA00022723"/>
    </source>
</evidence>
<dbReference type="InterPro" id="IPR001841">
    <property type="entry name" value="Znf_RING"/>
</dbReference>
<keyword evidence="4 9" id="KW-0863">Zinc-finger</keyword>
<evidence type="ECO:0000259" key="11">
    <source>
        <dbReference type="PROSITE" id="PS50089"/>
    </source>
</evidence>
<gene>
    <name evidence="14" type="ORF">LTR05_006284</name>
</gene>
<dbReference type="GO" id="GO:0008270">
    <property type="term" value="F:zinc ion binding"/>
    <property type="evidence" value="ECO:0007669"/>
    <property type="project" value="UniProtKB-KW"/>
</dbReference>
<feature type="compositionally biased region" description="Basic and acidic residues" evidence="10">
    <location>
        <begin position="1060"/>
        <end position="1075"/>
    </location>
</feature>
<dbReference type="InterPro" id="IPR001650">
    <property type="entry name" value="Helicase_C-like"/>
</dbReference>
<feature type="domain" description="RING-type" evidence="11">
    <location>
        <begin position="756"/>
        <end position="803"/>
    </location>
</feature>
<feature type="region of interest" description="Disordered" evidence="10">
    <location>
        <begin position="1"/>
        <end position="28"/>
    </location>
</feature>
<keyword evidence="8" id="KW-0067">ATP-binding</keyword>
<dbReference type="AlphaFoldDB" id="A0AAN7YEV7"/>
<dbReference type="InterPro" id="IPR027417">
    <property type="entry name" value="P-loop_NTPase"/>
</dbReference>
<dbReference type="SMART" id="SM00487">
    <property type="entry name" value="DEXDc"/>
    <property type="match status" value="1"/>
</dbReference>
<dbReference type="InterPro" id="IPR013083">
    <property type="entry name" value="Znf_RING/FYVE/PHD"/>
</dbReference>
<evidence type="ECO:0000259" key="12">
    <source>
        <dbReference type="PROSITE" id="PS51192"/>
    </source>
</evidence>
<keyword evidence="5" id="KW-0378">Hydrolase</keyword>